<evidence type="ECO:0000256" key="5">
    <source>
        <dbReference type="SAM" id="Phobius"/>
    </source>
</evidence>
<evidence type="ECO:0000256" key="2">
    <source>
        <dbReference type="ARBA" id="ARBA00022692"/>
    </source>
</evidence>
<dbReference type="InterPro" id="IPR019427">
    <property type="entry name" value="7TM_GPCR_serpentine_rcpt_Srw"/>
</dbReference>
<name>A0A0R3Q5Z9_9BILA</name>
<reference evidence="7" key="1">
    <citation type="submission" date="2017-02" db="UniProtKB">
        <authorList>
            <consortium name="WormBaseParasite"/>
        </authorList>
    </citation>
    <scope>IDENTIFICATION</scope>
</reference>
<dbReference type="InterPro" id="IPR053219">
    <property type="entry name" value="GPCR_Dmsr-1"/>
</dbReference>
<dbReference type="STRING" id="42155.A0A0R3Q5Z9"/>
<feature type="transmembrane region" description="Helical" evidence="5">
    <location>
        <begin position="12"/>
        <end position="32"/>
    </location>
</feature>
<dbReference type="AlphaFoldDB" id="A0A0R3Q5Z9"/>
<dbReference type="PRINTS" id="PR00237">
    <property type="entry name" value="GPCRRHODOPSN"/>
</dbReference>
<evidence type="ECO:0000256" key="4">
    <source>
        <dbReference type="ARBA" id="ARBA00023136"/>
    </source>
</evidence>
<dbReference type="InterPro" id="IPR000276">
    <property type="entry name" value="GPCR_Rhodpsn"/>
</dbReference>
<dbReference type="SUPFAM" id="SSF81321">
    <property type="entry name" value="Family A G protein-coupled receptor-like"/>
    <property type="match status" value="1"/>
</dbReference>
<keyword evidence="3 5" id="KW-1133">Transmembrane helix</keyword>
<dbReference type="GO" id="GO:0005886">
    <property type="term" value="C:plasma membrane"/>
    <property type="evidence" value="ECO:0007669"/>
    <property type="project" value="TreeGrafter"/>
</dbReference>
<dbReference type="PANTHER" id="PTHR46273:SF4">
    <property type="entry name" value="AT19640P"/>
    <property type="match status" value="1"/>
</dbReference>
<evidence type="ECO:0000313" key="7">
    <source>
        <dbReference type="WBParaSite" id="BTMF_0000175001-mRNA-1"/>
    </source>
</evidence>
<sequence length="194" mass="22614">LASAYLPIHIFLYHFLCITGVFANLAIVVVLLRPAMRKNHFNAFLIAIALCDMTLMASYFIFKQVEICHPWYFTYFWIVFTYFYAILSVFVHSSSLWLTVNMAVLRYLVLKRSATSTSKIPIVNTFRAAFIAIIAAIVISLLGSLPNMLRYQVNHFVILHAYNIAQPAWWTCRWERFNFWAAGWFLVNLLHLTF</sequence>
<evidence type="ECO:0000259" key="6">
    <source>
        <dbReference type="PROSITE" id="PS50262"/>
    </source>
</evidence>
<dbReference type="Pfam" id="PF10324">
    <property type="entry name" value="7TM_GPCR_Srw"/>
    <property type="match status" value="1"/>
</dbReference>
<protein>
    <submittedName>
        <fullName evidence="7">G_PROTEIN_RECEP_F1_2 domain-containing protein</fullName>
    </submittedName>
</protein>
<keyword evidence="2 5" id="KW-0812">Transmembrane</keyword>
<comment type="subcellular location">
    <subcellularLocation>
        <location evidence="1">Membrane</location>
    </subcellularLocation>
</comment>
<feature type="transmembrane region" description="Helical" evidence="5">
    <location>
        <begin position="126"/>
        <end position="145"/>
    </location>
</feature>
<feature type="domain" description="G-protein coupled receptors family 1 profile" evidence="6">
    <location>
        <begin position="23"/>
        <end position="194"/>
    </location>
</feature>
<keyword evidence="4 5" id="KW-0472">Membrane</keyword>
<accession>A0A0R3Q5Z9</accession>
<dbReference type="Gene3D" id="1.20.1070.10">
    <property type="entry name" value="Rhodopsin 7-helix transmembrane proteins"/>
    <property type="match status" value="1"/>
</dbReference>
<feature type="transmembrane region" description="Helical" evidence="5">
    <location>
        <begin position="82"/>
        <end position="105"/>
    </location>
</feature>
<dbReference type="PANTHER" id="PTHR46273">
    <property type="entry name" value="MYOSUPPRESSIN RECEPTOR 1, ISOFORM B-RELATED"/>
    <property type="match status" value="1"/>
</dbReference>
<dbReference type="InterPro" id="IPR017452">
    <property type="entry name" value="GPCR_Rhodpsn_7TM"/>
</dbReference>
<dbReference type="PROSITE" id="PS50262">
    <property type="entry name" value="G_PROTEIN_RECEP_F1_2"/>
    <property type="match status" value="1"/>
</dbReference>
<evidence type="ECO:0000256" key="1">
    <source>
        <dbReference type="ARBA" id="ARBA00004370"/>
    </source>
</evidence>
<feature type="transmembrane region" description="Helical" evidence="5">
    <location>
        <begin position="44"/>
        <end position="62"/>
    </location>
</feature>
<evidence type="ECO:0000256" key="3">
    <source>
        <dbReference type="ARBA" id="ARBA00022989"/>
    </source>
</evidence>
<dbReference type="WBParaSite" id="BTMF_0000175001-mRNA-1">
    <property type="protein sequence ID" value="BTMF_0000175001-mRNA-1"/>
    <property type="gene ID" value="BTMF_0000175001"/>
</dbReference>
<dbReference type="GO" id="GO:0008528">
    <property type="term" value="F:G protein-coupled peptide receptor activity"/>
    <property type="evidence" value="ECO:0007669"/>
    <property type="project" value="InterPro"/>
</dbReference>
<proteinExistence type="predicted"/>
<organism evidence="7">
    <name type="scientific">Brugia timori</name>
    <dbReference type="NCBI Taxonomy" id="42155"/>
    <lineage>
        <taxon>Eukaryota</taxon>
        <taxon>Metazoa</taxon>
        <taxon>Ecdysozoa</taxon>
        <taxon>Nematoda</taxon>
        <taxon>Chromadorea</taxon>
        <taxon>Rhabditida</taxon>
        <taxon>Spirurina</taxon>
        <taxon>Spiruromorpha</taxon>
        <taxon>Filarioidea</taxon>
        <taxon>Onchocercidae</taxon>
        <taxon>Brugia</taxon>
    </lineage>
</organism>